<sequence>MPRLHSLLLLSQLSLPPMARKRKTPHDTTSETDTQELGKSALIHHTVRKQKKICVAVEAPKLLHADLKTTPTRELEKILPVPFSDNFVGWTKSGKKMTKTVAKKWPTPPNQLPVITDNDRLMLFIKADDPTPEQLHKMGPGGVGAWLIRNSKGNSMDSLPCEELRQLEADGLSPWLAIQLAHIIPIPLLDELLHRWDHLPPSISVFGACLARGHADSLQKGIKNLPKCGAVLRSMDKMLQFLTNWIVDKVENALNEIISEHARLQDRKVLRAHAEHLLRKEFAHHPSLNFGGLFFTVAIKEGAKVHTDFCTGKCGDFCIPQLDIHIPLGPGSVLTVRTRLLAHCATLVGKGCQVVFTCFTDTYLEAILKGRDYAYLA</sequence>
<evidence type="ECO:0000313" key="3">
    <source>
        <dbReference type="Proteomes" id="UP001215598"/>
    </source>
</evidence>
<comment type="caution">
    <text evidence="2">The sequence shown here is derived from an EMBL/GenBank/DDBJ whole genome shotgun (WGS) entry which is preliminary data.</text>
</comment>
<name>A0AAD7MFM6_9AGAR</name>
<keyword evidence="3" id="KW-1185">Reference proteome</keyword>
<accession>A0AAD7MFM6</accession>
<evidence type="ECO:0000256" key="1">
    <source>
        <dbReference type="SAM" id="MobiDB-lite"/>
    </source>
</evidence>
<dbReference type="Proteomes" id="UP001215598">
    <property type="component" value="Unassembled WGS sequence"/>
</dbReference>
<dbReference type="AlphaFoldDB" id="A0AAD7MFM6"/>
<protein>
    <submittedName>
        <fullName evidence="2">Uncharacterized protein</fullName>
    </submittedName>
</protein>
<dbReference type="Gene3D" id="3.60.130.30">
    <property type="match status" value="1"/>
</dbReference>
<evidence type="ECO:0000313" key="2">
    <source>
        <dbReference type="EMBL" id="KAJ7715045.1"/>
    </source>
</evidence>
<gene>
    <name evidence="2" type="ORF">B0H16DRAFT_1806516</name>
</gene>
<proteinExistence type="predicted"/>
<reference evidence="2" key="1">
    <citation type="submission" date="2023-03" db="EMBL/GenBank/DDBJ databases">
        <title>Massive genome expansion in bonnet fungi (Mycena s.s.) driven by repeated elements and novel gene families across ecological guilds.</title>
        <authorList>
            <consortium name="Lawrence Berkeley National Laboratory"/>
            <person name="Harder C.B."/>
            <person name="Miyauchi S."/>
            <person name="Viragh M."/>
            <person name="Kuo A."/>
            <person name="Thoen E."/>
            <person name="Andreopoulos B."/>
            <person name="Lu D."/>
            <person name="Skrede I."/>
            <person name="Drula E."/>
            <person name="Henrissat B."/>
            <person name="Morin E."/>
            <person name="Kohler A."/>
            <person name="Barry K."/>
            <person name="LaButti K."/>
            <person name="Morin E."/>
            <person name="Salamov A."/>
            <person name="Lipzen A."/>
            <person name="Mereny Z."/>
            <person name="Hegedus B."/>
            <person name="Baldrian P."/>
            <person name="Stursova M."/>
            <person name="Weitz H."/>
            <person name="Taylor A."/>
            <person name="Grigoriev I.V."/>
            <person name="Nagy L.G."/>
            <person name="Martin F."/>
            <person name="Kauserud H."/>
        </authorList>
    </citation>
    <scope>NUCLEOTIDE SEQUENCE</scope>
    <source>
        <strain evidence="2">CBHHK182m</strain>
    </source>
</reference>
<dbReference type="EMBL" id="JARKIB010000315">
    <property type="protein sequence ID" value="KAJ7715045.1"/>
    <property type="molecule type" value="Genomic_DNA"/>
</dbReference>
<feature type="region of interest" description="Disordered" evidence="1">
    <location>
        <begin position="16"/>
        <end position="35"/>
    </location>
</feature>
<organism evidence="2 3">
    <name type="scientific">Mycena metata</name>
    <dbReference type="NCBI Taxonomy" id="1033252"/>
    <lineage>
        <taxon>Eukaryota</taxon>
        <taxon>Fungi</taxon>
        <taxon>Dikarya</taxon>
        <taxon>Basidiomycota</taxon>
        <taxon>Agaricomycotina</taxon>
        <taxon>Agaricomycetes</taxon>
        <taxon>Agaricomycetidae</taxon>
        <taxon>Agaricales</taxon>
        <taxon>Marasmiineae</taxon>
        <taxon>Mycenaceae</taxon>
        <taxon>Mycena</taxon>
    </lineage>
</organism>